<dbReference type="InterPro" id="IPR000073">
    <property type="entry name" value="AB_hydrolase_1"/>
</dbReference>
<proteinExistence type="predicted"/>
<dbReference type="NCBIfam" id="TIGR01838">
    <property type="entry name" value="PHA_synth_I"/>
    <property type="match status" value="1"/>
</dbReference>
<dbReference type="Pfam" id="PF00561">
    <property type="entry name" value="Abhydrolase_1"/>
    <property type="match status" value="1"/>
</dbReference>
<dbReference type="Pfam" id="PF07167">
    <property type="entry name" value="PhaC_N"/>
    <property type="match status" value="1"/>
</dbReference>
<dbReference type="GO" id="GO:0016746">
    <property type="term" value="F:acyltransferase activity"/>
    <property type="evidence" value="ECO:0007669"/>
    <property type="project" value="UniProtKB-KW"/>
</dbReference>
<dbReference type="GO" id="GO:0005737">
    <property type="term" value="C:cytoplasm"/>
    <property type="evidence" value="ECO:0007669"/>
    <property type="project" value="UniProtKB-SubCell"/>
</dbReference>
<dbReference type="InterPro" id="IPR029058">
    <property type="entry name" value="AB_hydrolase_fold"/>
</dbReference>
<keyword evidence="2" id="KW-0963">Cytoplasm</keyword>
<dbReference type="RefSeq" id="WP_058462109.1">
    <property type="nucleotide sequence ID" value="NZ_CAAAHS010000002.1"/>
</dbReference>
<keyword evidence="4 8" id="KW-0012">Acyltransferase</keyword>
<organism evidence="7 9">
    <name type="scientific">Legionella adelaidensis</name>
    <dbReference type="NCBI Taxonomy" id="45056"/>
    <lineage>
        <taxon>Bacteria</taxon>
        <taxon>Pseudomonadati</taxon>
        <taxon>Pseudomonadota</taxon>
        <taxon>Gammaproteobacteria</taxon>
        <taxon>Legionellales</taxon>
        <taxon>Legionellaceae</taxon>
        <taxon>Legionella</taxon>
    </lineage>
</organism>
<keyword evidence="8" id="KW-0614">Plasmid</keyword>
<dbReference type="EMBL" id="LR134437">
    <property type="protein sequence ID" value="VEH86275.1"/>
    <property type="molecule type" value="Genomic_DNA"/>
</dbReference>
<evidence type="ECO:0000313" key="10">
    <source>
        <dbReference type="Proteomes" id="UP000281170"/>
    </source>
</evidence>
<dbReference type="GO" id="GO:0042619">
    <property type="term" value="P:poly-hydroxybutyrate biosynthetic process"/>
    <property type="evidence" value="ECO:0007669"/>
    <property type="project" value="InterPro"/>
</dbReference>
<dbReference type="EMBL" id="LNKA01000001">
    <property type="protein sequence ID" value="KTC66437.1"/>
    <property type="molecule type" value="Genomic_DNA"/>
</dbReference>
<dbReference type="OrthoDB" id="7208816at2"/>
<dbReference type="Proteomes" id="UP000281170">
    <property type="component" value="Plasmid 28"/>
</dbReference>
<dbReference type="InterPro" id="IPR010941">
    <property type="entry name" value="PhaC_N"/>
</dbReference>
<reference evidence="7 9" key="1">
    <citation type="submission" date="2015-11" db="EMBL/GenBank/DDBJ databases">
        <title>Identification of large and diverse effector repertoires of 38 Legionella species.</title>
        <authorList>
            <person name="Burstein D."/>
            <person name="Amaro F."/>
            <person name="Zusman T."/>
            <person name="Lifshitz Z."/>
            <person name="Cohen O."/>
            <person name="Gilbert J.A."/>
            <person name="Pupko T."/>
            <person name="Shuman H.A."/>
            <person name="Segal G."/>
        </authorList>
    </citation>
    <scope>NUCLEOTIDE SEQUENCE [LARGE SCALE GENOMIC DNA]</scope>
    <source>
        <strain evidence="7 9">1762-AUS-E</strain>
    </source>
</reference>
<dbReference type="Proteomes" id="UP000054859">
    <property type="component" value="Unassembled WGS sequence"/>
</dbReference>
<keyword evidence="3 8" id="KW-0808">Transferase</keyword>
<dbReference type="PATRIC" id="fig|45056.6.peg.1134"/>
<feature type="domain" description="Poly-beta-hydroxybutyrate polymerase N-terminal" evidence="6">
    <location>
        <begin position="90"/>
        <end position="262"/>
    </location>
</feature>
<dbReference type="PANTHER" id="PTHR36837:SF5">
    <property type="entry name" value="POLY-3-HYDROXYBUTYRATE SYNTHASE"/>
    <property type="match status" value="1"/>
</dbReference>
<evidence type="ECO:0000259" key="6">
    <source>
        <dbReference type="Pfam" id="PF07167"/>
    </source>
</evidence>
<accession>A0A0W0R5X5</accession>
<evidence type="ECO:0000256" key="2">
    <source>
        <dbReference type="ARBA" id="ARBA00022490"/>
    </source>
</evidence>
<geneLocation type="plasmid" evidence="8 10">
    <name>28</name>
</geneLocation>
<dbReference type="InterPro" id="IPR010963">
    <property type="entry name" value="PHA_synth_I"/>
</dbReference>
<dbReference type="InterPro" id="IPR051321">
    <property type="entry name" value="PHA/PHB_synthase"/>
</dbReference>
<comment type="subcellular location">
    <subcellularLocation>
        <location evidence="1">Cytoplasm</location>
    </subcellularLocation>
</comment>
<evidence type="ECO:0000313" key="8">
    <source>
        <dbReference type="EMBL" id="VEH86275.1"/>
    </source>
</evidence>
<evidence type="ECO:0000256" key="3">
    <source>
        <dbReference type="ARBA" id="ARBA00022679"/>
    </source>
</evidence>
<evidence type="ECO:0000256" key="1">
    <source>
        <dbReference type="ARBA" id="ARBA00004496"/>
    </source>
</evidence>
<gene>
    <name evidence="8" type="primary">phbC_2</name>
    <name evidence="7" type="ORF">Lade_1095</name>
    <name evidence="8" type="ORF">NCTC12735_01924</name>
</gene>
<dbReference type="KEGG" id="ladl:NCTC12735_01924"/>
<dbReference type="Gene3D" id="3.40.50.1820">
    <property type="entry name" value="alpha/beta hydrolase"/>
    <property type="match status" value="1"/>
</dbReference>
<dbReference type="AlphaFoldDB" id="A0A0W0R5X5"/>
<reference evidence="8 10" key="2">
    <citation type="submission" date="2018-12" db="EMBL/GenBank/DDBJ databases">
        <authorList>
            <consortium name="Pathogen Informatics"/>
        </authorList>
    </citation>
    <scope>NUCLEOTIDE SEQUENCE [LARGE SCALE GENOMIC DNA]</scope>
    <source>
        <strain evidence="8 10">NCTC12735</strain>
        <plasmid evidence="10">28</plasmid>
    </source>
</reference>
<name>A0A0W0R5X5_9GAMM</name>
<sequence>MEEDINDLIKSIGEKGLQLLSSYPKNSPQLPQYIENFFSIATDFHGFFSNILMNPDKFWPMQVNYWEESNRLLQDQFNYWKEGKKFHPLNDKRFQNQEWENNPFFNLLGQHYLLAYKHINSLLREIDSEDAQLAKRVKFFTRQFLDALSPNNYIYTNPELLSETVKSKGENLLKGFNNFLSDINEQPSNFTIKMSDEKAFEIGKNIATTAGKVIFKNDLMELIQYAPQTKKVREIPLLVIPPWINKFYILDLSPNNSLIGWLVKQGITVFAISWVNPDSKLAKKSLWNYLKEGPLTALQVIRKQLNVKTVNTLGFCIGGTLQAMLLAYLKAKNKKLINSSTFLASMIDFSNPGEISVFIDEKQIVALEKQMNEKGFFDGQAMAHAFNSLRATDLIWSFFIKNYLLGKSPVPFDILYWNSDTTNMPAQMHSQYLRWMYLQNDLIKPNKIKLNNTPLDVTKIDTPSIFISTQKDHIAPWQTTYVGYQVFKGEKQFILGGSGHIAGIINPPENKKYEFFVHSQEESCAEEWIAKANKHSGSWWPTWLTWLYDHSGREVPAPQWKVLPYKSLGKAPGKYVYKKST</sequence>
<feature type="domain" description="AB hydrolase-1" evidence="5">
    <location>
        <begin position="298"/>
        <end position="506"/>
    </location>
</feature>
<dbReference type="PANTHER" id="PTHR36837">
    <property type="entry name" value="POLY(3-HYDROXYALKANOATE) POLYMERASE SUBUNIT PHAC"/>
    <property type="match status" value="1"/>
</dbReference>
<keyword evidence="9" id="KW-1185">Reference proteome</keyword>
<dbReference type="EC" id="2.3.1.-" evidence="8"/>
<evidence type="ECO:0000313" key="9">
    <source>
        <dbReference type="Proteomes" id="UP000054859"/>
    </source>
</evidence>
<protein>
    <submittedName>
        <fullName evidence="7">Poly-beta-hydroxybutyrate polymerase</fullName>
        <ecNumber evidence="8">2.3.1.-</ecNumber>
    </submittedName>
</protein>
<dbReference type="SUPFAM" id="SSF53474">
    <property type="entry name" value="alpha/beta-Hydrolases"/>
    <property type="match status" value="1"/>
</dbReference>
<evidence type="ECO:0000259" key="5">
    <source>
        <dbReference type="Pfam" id="PF00561"/>
    </source>
</evidence>
<evidence type="ECO:0000256" key="4">
    <source>
        <dbReference type="ARBA" id="ARBA00023315"/>
    </source>
</evidence>
<evidence type="ECO:0000313" key="7">
    <source>
        <dbReference type="EMBL" id="KTC66437.1"/>
    </source>
</evidence>
<dbReference type="STRING" id="45056.Lade_1095"/>